<evidence type="ECO:0000313" key="2">
    <source>
        <dbReference type="Proteomes" id="UP001206821"/>
    </source>
</evidence>
<dbReference type="EMBL" id="JANIEK010000018">
    <property type="protein sequence ID" value="MCT4795135.1"/>
    <property type="molecule type" value="Genomic_DNA"/>
</dbReference>
<accession>A0ABT2L002</accession>
<name>A0ABT2L002_9BACL</name>
<comment type="caution">
    <text evidence="1">The sequence shown here is derived from an EMBL/GenBank/DDBJ whole genome shotgun (WGS) entry which is preliminary data.</text>
</comment>
<evidence type="ECO:0000313" key="1">
    <source>
        <dbReference type="EMBL" id="MCT4795135.1"/>
    </source>
</evidence>
<dbReference type="Proteomes" id="UP001206821">
    <property type="component" value="Unassembled WGS sequence"/>
</dbReference>
<reference evidence="1 2" key="1">
    <citation type="submission" date="2022-07" db="EMBL/GenBank/DDBJ databases">
        <title>Genomic and pangenome structural analysis of the polyextremophile Exiguobacterium.</title>
        <authorList>
            <person name="Shen L."/>
        </authorList>
    </citation>
    <scope>NUCLEOTIDE SEQUENCE [LARGE SCALE GENOMIC DNA]</scope>
    <source>
        <strain evidence="1 2">12_1</strain>
    </source>
</reference>
<sequence length="279" mass="32958">MAIPIKIFDVTSKYERNVLDQYNRYQEYVESDTARMRRLHELNRLNPPEVVEFDNPWWKFWRRTERIELEPTPLTDSQFQALLASRKKMQKLQFACEGATEADAPLLAFLRDFGYRNMLTEWNEHHFFMFRPVVRWNGATVELSHLIIGPSHLYIVEWLEGDRSIYHISKEKTWIHQPLKGENTRVVNPLIALTRTEEIVRLFLPSYDGVLQKVTVAPNGYFDHVPTSSTTQFISRSDYDQWLKQVNGRAPIVKAQQIRDVATLLDQTAQMPFRQFIDQ</sequence>
<proteinExistence type="predicted"/>
<dbReference type="RefSeq" id="WP_034814699.1">
    <property type="nucleotide sequence ID" value="NZ_JANIEK010000018.1"/>
</dbReference>
<organism evidence="1 2">
    <name type="scientific">Exiguobacterium alkaliphilum</name>
    <dbReference type="NCBI Taxonomy" id="1428684"/>
    <lineage>
        <taxon>Bacteria</taxon>
        <taxon>Bacillati</taxon>
        <taxon>Bacillota</taxon>
        <taxon>Bacilli</taxon>
        <taxon>Bacillales</taxon>
        <taxon>Bacillales Family XII. Incertae Sedis</taxon>
        <taxon>Exiguobacterium</taxon>
    </lineage>
</organism>
<protein>
    <submittedName>
        <fullName evidence="1">NERD domain-containing protein</fullName>
    </submittedName>
</protein>
<keyword evidence="2" id="KW-1185">Reference proteome</keyword>
<gene>
    <name evidence="1" type="ORF">NQG31_06235</name>
</gene>